<feature type="domain" description="MacB-like periplasmic core" evidence="10">
    <location>
        <begin position="22"/>
        <end position="208"/>
    </location>
</feature>
<dbReference type="InterPro" id="IPR051125">
    <property type="entry name" value="ABC-4/HrtB_transporter"/>
</dbReference>
<keyword evidence="4 8" id="KW-0812">Transmembrane</keyword>
<dbReference type="InterPro" id="IPR003838">
    <property type="entry name" value="ABC3_permease_C"/>
</dbReference>
<evidence type="ECO:0000256" key="4">
    <source>
        <dbReference type="ARBA" id="ARBA00022692"/>
    </source>
</evidence>
<proteinExistence type="inferred from homology"/>
<evidence type="ECO:0000256" key="3">
    <source>
        <dbReference type="ARBA" id="ARBA00022475"/>
    </source>
</evidence>
<evidence type="ECO:0000256" key="2">
    <source>
        <dbReference type="ARBA" id="ARBA00022448"/>
    </source>
</evidence>
<dbReference type="AlphaFoldDB" id="A0A7M4DEN4"/>
<keyword evidence="2" id="KW-0813">Transport</keyword>
<dbReference type="PANTHER" id="PTHR43738:SF1">
    <property type="entry name" value="HEMIN TRANSPORT SYSTEM PERMEASE PROTEIN HRTB-RELATED"/>
    <property type="match status" value="1"/>
</dbReference>
<evidence type="ECO:0000256" key="7">
    <source>
        <dbReference type="ARBA" id="ARBA00038076"/>
    </source>
</evidence>
<reference evidence="11 12" key="1">
    <citation type="submission" date="2019-11" db="EMBL/GenBank/DDBJ databases">
        <authorList>
            <person name="Criscuolo A."/>
        </authorList>
    </citation>
    <scope>NUCLEOTIDE SEQUENCE [LARGE SCALE GENOMIC DNA]</scope>
    <source>
        <strain evidence="11">CIP111667</strain>
    </source>
</reference>
<evidence type="ECO:0000256" key="8">
    <source>
        <dbReference type="SAM" id="Phobius"/>
    </source>
</evidence>
<dbReference type="Pfam" id="PF12704">
    <property type="entry name" value="MacB_PCD"/>
    <property type="match status" value="1"/>
</dbReference>
<name>A0A7M4DEN4_9MICO</name>
<evidence type="ECO:0000259" key="10">
    <source>
        <dbReference type="Pfam" id="PF12704"/>
    </source>
</evidence>
<keyword evidence="12" id="KW-1185">Reference proteome</keyword>
<feature type="transmembrane region" description="Helical" evidence="8">
    <location>
        <begin position="15"/>
        <end position="35"/>
    </location>
</feature>
<evidence type="ECO:0000313" key="11">
    <source>
        <dbReference type="EMBL" id="VZO35377.1"/>
    </source>
</evidence>
<comment type="caution">
    <text evidence="11">The sequence shown here is derived from an EMBL/GenBank/DDBJ whole genome shotgun (WGS) entry which is preliminary data.</text>
</comment>
<feature type="transmembrane region" description="Helical" evidence="8">
    <location>
        <begin position="318"/>
        <end position="337"/>
    </location>
</feature>
<comment type="similarity">
    <text evidence="7">Belongs to the ABC-4 integral membrane protein family.</text>
</comment>
<sequence length="353" mass="35345">MFVALRDLKFAKGRFALMGAVVTLITLLVVLLSGLTAGLGRENISAITDLDADHVVFAAPAADQDISFSDSAIPAQTQADWADVTGVAAVEPLTLGMTRAESGARTTGVAFFAVDDASTLPPVAVRSGEVVLAEQAAEDLGVAAGDTITVGGVELEVAAVAGRDSYSHAPVAWISDADRPMTGTAPDAATVLAIRAGTADLAAADAALGTETVTVADSLNAIGSYSSENGSLQLMRGLLLAISALVIGAFFTVWTVQRSPEIAILKAVGASTGYLVRDAVGQAFVLLLFGTGLGAALAAGLGALAATAVPFVLTPATVLLPAALLVVLGLVGAAASLRRIATVDPLTALGAAR</sequence>
<dbReference type="PANTHER" id="PTHR43738">
    <property type="entry name" value="ABC TRANSPORTER, MEMBRANE PROTEIN"/>
    <property type="match status" value="1"/>
</dbReference>
<dbReference type="Pfam" id="PF02687">
    <property type="entry name" value="FtsX"/>
    <property type="match status" value="1"/>
</dbReference>
<keyword evidence="3" id="KW-1003">Cell membrane</keyword>
<dbReference type="Proteomes" id="UP000419743">
    <property type="component" value="Unassembled WGS sequence"/>
</dbReference>
<protein>
    <submittedName>
        <fullName evidence="11">FtsX-like permease family protein</fullName>
    </submittedName>
</protein>
<dbReference type="GO" id="GO:0005886">
    <property type="term" value="C:plasma membrane"/>
    <property type="evidence" value="ECO:0007669"/>
    <property type="project" value="UniProtKB-SubCell"/>
</dbReference>
<comment type="subcellular location">
    <subcellularLocation>
        <location evidence="1">Cell membrane</location>
        <topology evidence="1">Multi-pass membrane protein</topology>
    </subcellularLocation>
</comment>
<evidence type="ECO:0000313" key="12">
    <source>
        <dbReference type="Proteomes" id="UP000419743"/>
    </source>
</evidence>
<dbReference type="InterPro" id="IPR025857">
    <property type="entry name" value="MacB_PCD"/>
</dbReference>
<gene>
    <name evidence="11" type="ORF">HALOF300_00574</name>
</gene>
<evidence type="ECO:0000256" key="5">
    <source>
        <dbReference type="ARBA" id="ARBA00022989"/>
    </source>
</evidence>
<evidence type="ECO:0000256" key="6">
    <source>
        <dbReference type="ARBA" id="ARBA00023136"/>
    </source>
</evidence>
<organism evidence="11 12">
    <name type="scientific">Occultella aeris</name>
    <dbReference type="NCBI Taxonomy" id="2761496"/>
    <lineage>
        <taxon>Bacteria</taxon>
        <taxon>Bacillati</taxon>
        <taxon>Actinomycetota</taxon>
        <taxon>Actinomycetes</taxon>
        <taxon>Micrococcales</taxon>
        <taxon>Ruaniaceae</taxon>
        <taxon>Occultella</taxon>
    </lineage>
</organism>
<dbReference type="RefSeq" id="WP_156739141.1">
    <property type="nucleotide sequence ID" value="NZ_CACRYJ010000008.1"/>
</dbReference>
<keyword evidence="5 8" id="KW-1133">Transmembrane helix</keyword>
<dbReference type="EMBL" id="CACRYJ010000008">
    <property type="protein sequence ID" value="VZO35377.1"/>
    <property type="molecule type" value="Genomic_DNA"/>
</dbReference>
<feature type="transmembrane region" description="Helical" evidence="8">
    <location>
        <begin position="234"/>
        <end position="256"/>
    </location>
</feature>
<evidence type="ECO:0000259" key="9">
    <source>
        <dbReference type="Pfam" id="PF02687"/>
    </source>
</evidence>
<evidence type="ECO:0000256" key="1">
    <source>
        <dbReference type="ARBA" id="ARBA00004651"/>
    </source>
</evidence>
<feature type="domain" description="ABC3 transporter permease C-terminal" evidence="9">
    <location>
        <begin position="238"/>
        <end position="345"/>
    </location>
</feature>
<keyword evidence="6 8" id="KW-0472">Membrane</keyword>
<accession>A0A7M4DEN4</accession>
<feature type="transmembrane region" description="Helical" evidence="8">
    <location>
        <begin position="284"/>
        <end position="312"/>
    </location>
</feature>